<name>A0A1B6NS66_9ZZZZ</name>
<dbReference type="EMBL" id="AYSL01001314">
    <property type="protein sequence ID" value="KTF06178.1"/>
    <property type="molecule type" value="Genomic_DNA"/>
</dbReference>
<proteinExistence type="predicted"/>
<gene>
    <name evidence="1" type="ORF">MGSAQ_002326</name>
</gene>
<evidence type="ECO:0000313" key="1">
    <source>
        <dbReference type="EMBL" id="KTF06178.1"/>
    </source>
</evidence>
<protein>
    <submittedName>
        <fullName evidence="1">Uncharacterized protein</fullName>
    </submittedName>
</protein>
<reference evidence="1" key="1">
    <citation type="submission" date="2013-11" db="EMBL/GenBank/DDBJ databases">
        <title>Microbial diversity, functional groups and degradation webs in Northern and Southern Mediterranean and Red Sea marine crude oil polluted sites.</title>
        <authorList>
            <person name="Daffonchio D."/>
            <person name="Mapelli F."/>
            <person name="Ferrer M."/>
            <person name="Richter M."/>
            <person name="Cherif A."/>
            <person name="Malkawi H.I."/>
            <person name="Yakimov M.M."/>
            <person name="Abdel-Fattah Y.R."/>
            <person name="Blaghen M."/>
            <person name="Golyshin P.N."/>
            <person name="Kalogerakis N."/>
            <person name="Boon N."/>
            <person name="Magagnini M."/>
            <person name="Fava F."/>
        </authorList>
    </citation>
    <scope>NUCLEOTIDE SEQUENCE</scope>
</reference>
<sequence>MADQKAILKAGGKEIELPILSG</sequence>
<feature type="non-terminal residue" evidence="1">
    <location>
        <position position="22"/>
    </location>
</feature>
<dbReference type="AlphaFoldDB" id="A0A1B6NS66"/>
<accession>A0A1B6NS66</accession>
<comment type="caution">
    <text evidence="1">The sequence shown here is derived from an EMBL/GenBank/DDBJ whole genome shotgun (WGS) entry which is preliminary data.</text>
</comment>
<organism evidence="1">
    <name type="scientific">marine sediment metagenome</name>
    <dbReference type="NCBI Taxonomy" id="412755"/>
    <lineage>
        <taxon>unclassified sequences</taxon>
        <taxon>metagenomes</taxon>
        <taxon>ecological metagenomes</taxon>
    </lineage>
</organism>